<protein>
    <submittedName>
        <fullName evidence="2">Uncharacterized protein</fullName>
    </submittedName>
</protein>
<reference evidence="2" key="2">
    <citation type="journal article" date="2015" name="Fish Shellfish Immunol.">
        <title>Early steps in the European eel (Anguilla anguilla)-Vibrio vulnificus interaction in the gills: Role of the RtxA13 toxin.</title>
        <authorList>
            <person name="Callol A."/>
            <person name="Pajuelo D."/>
            <person name="Ebbesson L."/>
            <person name="Teles M."/>
            <person name="MacKenzie S."/>
            <person name="Amaro C."/>
        </authorList>
    </citation>
    <scope>NUCLEOTIDE SEQUENCE</scope>
</reference>
<name>A0A0E9R904_ANGAN</name>
<sequence>MMLKDYNSKHGPFPQTALKRLHP</sequence>
<dbReference type="AlphaFoldDB" id="A0A0E9R904"/>
<feature type="region of interest" description="Disordered" evidence="1">
    <location>
        <begin position="1"/>
        <end position="23"/>
    </location>
</feature>
<dbReference type="EMBL" id="GBXM01083617">
    <property type="protein sequence ID" value="JAH24960.1"/>
    <property type="molecule type" value="Transcribed_RNA"/>
</dbReference>
<evidence type="ECO:0000313" key="2">
    <source>
        <dbReference type="EMBL" id="JAH24960.1"/>
    </source>
</evidence>
<evidence type="ECO:0000256" key="1">
    <source>
        <dbReference type="SAM" id="MobiDB-lite"/>
    </source>
</evidence>
<proteinExistence type="predicted"/>
<organism evidence="2">
    <name type="scientific">Anguilla anguilla</name>
    <name type="common">European freshwater eel</name>
    <name type="synonym">Muraena anguilla</name>
    <dbReference type="NCBI Taxonomy" id="7936"/>
    <lineage>
        <taxon>Eukaryota</taxon>
        <taxon>Metazoa</taxon>
        <taxon>Chordata</taxon>
        <taxon>Craniata</taxon>
        <taxon>Vertebrata</taxon>
        <taxon>Euteleostomi</taxon>
        <taxon>Actinopterygii</taxon>
        <taxon>Neopterygii</taxon>
        <taxon>Teleostei</taxon>
        <taxon>Anguilliformes</taxon>
        <taxon>Anguillidae</taxon>
        <taxon>Anguilla</taxon>
    </lineage>
</organism>
<reference evidence="2" key="1">
    <citation type="submission" date="2014-11" db="EMBL/GenBank/DDBJ databases">
        <authorList>
            <person name="Amaro Gonzalez C."/>
        </authorList>
    </citation>
    <scope>NUCLEOTIDE SEQUENCE</scope>
</reference>
<accession>A0A0E9R904</accession>